<evidence type="ECO:0000313" key="1">
    <source>
        <dbReference type="EMBL" id="ORX57286.1"/>
    </source>
</evidence>
<protein>
    <submittedName>
        <fullName evidence="1">Uncharacterized protein</fullName>
    </submittedName>
</protein>
<reference evidence="1 2" key="2">
    <citation type="submission" date="2016-08" db="EMBL/GenBank/DDBJ databases">
        <title>Pervasive Adenine N6-methylation of Active Genes in Fungi.</title>
        <authorList>
            <consortium name="DOE Joint Genome Institute"/>
            <person name="Mondo S.J."/>
            <person name="Dannebaum R.O."/>
            <person name="Kuo R.C."/>
            <person name="Labutti K."/>
            <person name="Haridas S."/>
            <person name="Kuo A."/>
            <person name="Salamov A."/>
            <person name="Ahrendt S.R."/>
            <person name="Lipzen A."/>
            <person name="Sullivan W."/>
            <person name="Andreopoulos W.B."/>
            <person name="Clum A."/>
            <person name="Lindquist E."/>
            <person name="Daum C."/>
            <person name="Ramamoorthy G.K."/>
            <person name="Gryganskyi A."/>
            <person name="Culley D."/>
            <person name="Magnuson J.K."/>
            <person name="James T.Y."/>
            <person name="O'Malley M.A."/>
            <person name="Stajich J.E."/>
            <person name="Spatafora J.W."/>
            <person name="Visel A."/>
            <person name="Grigoriev I.V."/>
        </authorList>
    </citation>
    <scope>NUCLEOTIDE SEQUENCE [LARGE SCALE GENOMIC DNA]</scope>
    <source>
        <strain evidence="2">finn</strain>
    </source>
</reference>
<dbReference type="AlphaFoldDB" id="A0A1Y1VIQ9"/>
<sequence>MNGYIFINLINFLGKYIIINVYIDSNKNETIHVFIDRKVDSQCFSNKCVNHTFTYNAKANIERCNTLYVKSSIFILGLRPKHYTQYSRMLDDSYLYNEECSFNVEINFMI</sequence>
<accession>A0A1Y1VIQ9</accession>
<dbReference type="EMBL" id="MCFH01000006">
    <property type="protein sequence ID" value="ORX57286.1"/>
    <property type="molecule type" value="Genomic_DNA"/>
</dbReference>
<keyword evidence="2" id="KW-1185">Reference proteome</keyword>
<evidence type="ECO:0000313" key="2">
    <source>
        <dbReference type="Proteomes" id="UP000193719"/>
    </source>
</evidence>
<dbReference type="OrthoDB" id="2176531at2759"/>
<name>A0A1Y1VIQ9_9FUNG</name>
<organism evidence="1 2">
    <name type="scientific">Piromyces finnis</name>
    <dbReference type="NCBI Taxonomy" id="1754191"/>
    <lineage>
        <taxon>Eukaryota</taxon>
        <taxon>Fungi</taxon>
        <taxon>Fungi incertae sedis</taxon>
        <taxon>Chytridiomycota</taxon>
        <taxon>Chytridiomycota incertae sedis</taxon>
        <taxon>Neocallimastigomycetes</taxon>
        <taxon>Neocallimastigales</taxon>
        <taxon>Neocallimastigaceae</taxon>
        <taxon>Piromyces</taxon>
    </lineage>
</organism>
<proteinExistence type="predicted"/>
<gene>
    <name evidence="1" type="ORF">BCR36DRAFT_367352</name>
</gene>
<comment type="caution">
    <text evidence="1">The sequence shown here is derived from an EMBL/GenBank/DDBJ whole genome shotgun (WGS) entry which is preliminary data.</text>
</comment>
<reference evidence="1 2" key="1">
    <citation type="submission" date="2016-08" db="EMBL/GenBank/DDBJ databases">
        <title>Genomes of anaerobic fungi encode conserved fungal cellulosomes for biomass hydrolysis.</title>
        <authorList>
            <consortium name="DOE Joint Genome Institute"/>
            <person name="Haitjema C.H."/>
            <person name="Gilmore S.P."/>
            <person name="Henske J.K."/>
            <person name="Solomon K.V."/>
            <person name="De Groot R."/>
            <person name="Kuo A."/>
            <person name="Mondo S.J."/>
            <person name="Salamov A.A."/>
            <person name="Labutti K."/>
            <person name="Zhao Z."/>
            <person name="Chiniquy J."/>
            <person name="Barry K."/>
            <person name="Brewer H.M."/>
            <person name="Purvine S.O."/>
            <person name="Wright A.T."/>
            <person name="Boxma B."/>
            <person name="Van Alen T."/>
            <person name="Hackstein J.H."/>
            <person name="Baker S.E."/>
            <person name="Grigoriev I.V."/>
            <person name="O'Malley M.A."/>
        </authorList>
    </citation>
    <scope>NUCLEOTIDE SEQUENCE [LARGE SCALE GENOMIC DNA]</scope>
    <source>
        <strain evidence="2">finn</strain>
    </source>
</reference>
<dbReference type="Proteomes" id="UP000193719">
    <property type="component" value="Unassembled WGS sequence"/>
</dbReference>